<dbReference type="InterPro" id="IPR009057">
    <property type="entry name" value="Homeodomain-like_sf"/>
</dbReference>
<proteinExistence type="predicted"/>
<evidence type="ECO:0000259" key="9">
    <source>
        <dbReference type="PROSITE" id="PS01124"/>
    </source>
</evidence>
<feature type="modified residue" description="4-aspartylphosphate" evidence="8">
    <location>
        <position position="55"/>
    </location>
</feature>
<dbReference type="GO" id="GO:0005737">
    <property type="term" value="C:cytoplasm"/>
    <property type="evidence" value="ECO:0007669"/>
    <property type="project" value="UniProtKB-SubCell"/>
</dbReference>
<evidence type="ECO:0000313" key="11">
    <source>
        <dbReference type="EMBL" id="KGX84570.1"/>
    </source>
</evidence>
<evidence type="ECO:0000256" key="3">
    <source>
        <dbReference type="ARBA" id="ARBA00022553"/>
    </source>
</evidence>
<dbReference type="OrthoDB" id="159632at2"/>
<accession>A0A0A5G0I9</accession>
<evidence type="ECO:0000256" key="4">
    <source>
        <dbReference type="ARBA" id="ARBA00023012"/>
    </source>
</evidence>
<dbReference type="eggNOG" id="COG4753">
    <property type="taxonomic scope" value="Bacteria"/>
</dbReference>
<dbReference type="SMART" id="SM00448">
    <property type="entry name" value="REC"/>
    <property type="match status" value="1"/>
</dbReference>
<dbReference type="PROSITE" id="PS01124">
    <property type="entry name" value="HTH_ARAC_FAMILY_2"/>
    <property type="match status" value="1"/>
</dbReference>
<evidence type="ECO:0008006" key="13">
    <source>
        <dbReference type="Google" id="ProtNLM"/>
    </source>
</evidence>
<organism evidence="11 12">
    <name type="scientific">Pontibacillus marinus BH030004 = DSM 16465</name>
    <dbReference type="NCBI Taxonomy" id="1385511"/>
    <lineage>
        <taxon>Bacteria</taxon>
        <taxon>Bacillati</taxon>
        <taxon>Bacillota</taxon>
        <taxon>Bacilli</taxon>
        <taxon>Bacillales</taxon>
        <taxon>Bacillaceae</taxon>
        <taxon>Pontibacillus</taxon>
    </lineage>
</organism>
<dbReference type="EMBL" id="AVPF01000053">
    <property type="protein sequence ID" value="KGX84570.1"/>
    <property type="molecule type" value="Genomic_DNA"/>
</dbReference>
<dbReference type="GO" id="GO:0000160">
    <property type="term" value="P:phosphorelay signal transduction system"/>
    <property type="evidence" value="ECO:0007669"/>
    <property type="project" value="UniProtKB-KW"/>
</dbReference>
<keyword evidence="4" id="KW-0902">Two-component regulatory system</keyword>
<dbReference type="Pfam" id="PF00072">
    <property type="entry name" value="Response_reg"/>
    <property type="match status" value="1"/>
</dbReference>
<dbReference type="Gene3D" id="3.40.50.2300">
    <property type="match status" value="1"/>
</dbReference>
<dbReference type="GO" id="GO:0003700">
    <property type="term" value="F:DNA-binding transcription factor activity"/>
    <property type="evidence" value="ECO:0007669"/>
    <property type="project" value="InterPro"/>
</dbReference>
<evidence type="ECO:0000256" key="2">
    <source>
        <dbReference type="ARBA" id="ARBA00022490"/>
    </source>
</evidence>
<dbReference type="InterPro" id="IPR011006">
    <property type="entry name" value="CheY-like_superfamily"/>
</dbReference>
<dbReference type="PROSITE" id="PS50110">
    <property type="entry name" value="RESPONSE_REGULATORY"/>
    <property type="match status" value="1"/>
</dbReference>
<evidence type="ECO:0000259" key="10">
    <source>
        <dbReference type="PROSITE" id="PS50110"/>
    </source>
</evidence>
<gene>
    <name evidence="11" type="ORF">N783_16665</name>
</gene>
<dbReference type="GO" id="GO:0043565">
    <property type="term" value="F:sequence-specific DNA binding"/>
    <property type="evidence" value="ECO:0007669"/>
    <property type="project" value="InterPro"/>
</dbReference>
<dbReference type="RefSeq" id="WP_027445350.1">
    <property type="nucleotide sequence ID" value="NZ_AULJ01000008.1"/>
</dbReference>
<keyword evidence="5" id="KW-0805">Transcription regulation</keyword>
<dbReference type="CDD" id="cd17536">
    <property type="entry name" value="REC_YesN-like"/>
    <property type="match status" value="1"/>
</dbReference>
<feature type="domain" description="HTH araC/xylS-type" evidence="9">
    <location>
        <begin position="246"/>
        <end position="345"/>
    </location>
</feature>
<keyword evidence="3 8" id="KW-0597">Phosphoprotein</keyword>
<evidence type="ECO:0000256" key="7">
    <source>
        <dbReference type="ARBA" id="ARBA00023163"/>
    </source>
</evidence>
<dbReference type="Gene3D" id="1.10.10.60">
    <property type="entry name" value="Homeodomain-like"/>
    <property type="match status" value="2"/>
</dbReference>
<evidence type="ECO:0000256" key="1">
    <source>
        <dbReference type="ARBA" id="ARBA00004496"/>
    </source>
</evidence>
<evidence type="ECO:0000256" key="6">
    <source>
        <dbReference type="ARBA" id="ARBA00023125"/>
    </source>
</evidence>
<keyword evidence="6" id="KW-0238">DNA-binding</keyword>
<evidence type="ECO:0000256" key="5">
    <source>
        <dbReference type="ARBA" id="ARBA00023015"/>
    </source>
</evidence>
<dbReference type="InterPro" id="IPR051552">
    <property type="entry name" value="HptR"/>
</dbReference>
<keyword evidence="7" id="KW-0804">Transcription</keyword>
<dbReference type="InterPro" id="IPR001789">
    <property type="entry name" value="Sig_transdc_resp-reg_receiver"/>
</dbReference>
<dbReference type="Proteomes" id="UP000030403">
    <property type="component" value="Unassembled WGS sequence"/>
</dbReference>
<dbReference type="SUPFAM" id="SSF46689">
    <property type="entry name" value="Homeodomain-like"/>
    <property type="match status" value="2"/>
</dbReference>
<dbReference type="PANTHER" id="PTHR42713">
    <property type="entry name" value="HISTIDINE KINASE-RELATED"/>
    <property type="match status" value="1"/>
</dbReference>
<comment type="caution">
    <text evidence="11">The sequence shown here is derived from an EMBL/GenBank/DDBJ whole genome shotgun (WGS) entry which is preliminary data.</text>
</comment>
<feature type="domain" description="Response regulatory" evidence="10">
    <location>
        <begin position="3"/>
        <end position="120"/>
    </location>
</feature>
<keyword evidence="2" id="KW-0963">Cytoplasm</keyword>
<dbReference type="SUPFAM" id="SSF52172">
    <property type="entry name" value="CheY-like"/>
    <property type="match status" value="1"/>
</dbReference>
<dbReference type="eggNOG" id="COG2169">
    <property type="taxonomic scope" value="Bacteria"/>
</dbReference>
<protein>
    <recommendedName>
        <fullName evidence="13">AraC family transcriptional regulator</fullName>
    </recommendedName>
</protein>
<evidence type="ECO:0000313" key="12">
    <source>
        <dbReference type="Proteomes" id="UP000030403"/>
    </source>
</evidence>
<sequence>MYRTILVDDEPIIKKSIAKLIEKKFSHFEIIGEAEDGQEALELTLNSDPDLIITDIRMPEMDGIELIREIHKLNKGTHIVVVSGYNEFDYAKQAIHYNAVDYLLKPVKPQELYLTMERVEEKLQNRDRYKPENRKWLWDCKIYSEEMVEYIWKGRIIDIKSYLTNVHNSLLNNDLDLPVLRQFYIDMLALIRNGLIEKIGDKPVLNRLNVKDIPDSEIVSFIINIFNEIIEFIQESRDWSKYSKVNSALKFIDNQYSDPELNLQVVSREIDMSPTYFSRQFKEEKGISFIQYLTQLRMEKAKDLLEDVTLKTYEVAEMVGYNDYPHFAKTFKKLYQVSPNSYRKLLNNL</sequence>
<dbReference type="SMART" id="SM00342">
    <property type="entry name" value="HTH_ARAC"/>
    <property type="match status" value="1"/>
</dbReference>
<dbReference type="InterPro" id="IPR018060">
    <property type="entry name" value="HTH_AraC"/>
</dbReference>
<reference evidence="11 12" key="1">
    <citation type="submission" date="2013-08" db="EMBL/GenBank/DDBJ databases">
        <authorList>
            <person name="Huang J."/>
            <person name="Wang G."/>
        </authorList>
    </citation>
    <scope>NUCLEOTIDE SEQUENCE [LARGE SCALE GENOMIC DNA]</scope>
    <source>
        <strain evidence="11 12">BH030004</strain>
    </source>
</reference>
<evidence type="ECO:0000256" key="8">
    <source>
        <dbReference type="PROSITE-ProRule" id="PRU00169"/>
    </source>
</evidence>
<dbReference type="Pfam" id="PF12833">
    <property type="entry name" value="HTH_18"/>
    <property type="match status" value="1"/>
</dbReference>
<comment type="subcellular location">
    <subcellularLocation>
        <location evidence="1">Cytoplasm</location>
    </subcellularLocation>
</comment>
<name>A0A0A5G0I9_9BACI</name>
<keyword evidence="12" id="KW-1185">Reference proteome</keyword>
<dbReference type="AlphaFoldDB" id="A0A0A5G0I9"/>
<dbReference type="PANTHER" id="PTHR42713:SF3">
    <property type="entry name" value="TRANSCRIPTIONAL REGULATORY PROTEIN HPTR"/>
    <property type="match status" value="1"/>
</dbReference>
<dbReference type="STRING" id="1385511.GCA_000425225_00750"/>